<feature type="domain" description="Peptidase M28" evidence="26">
    <location>
        <begin position="191"/>
        <end position="383"/>
    </location>
</feature>
<keyword evidence="9 21" id="KW-0479">Metal-binding</keyword>
<evidence type="ECO:0000256" key="19">
    <source>
        <dbReference type="ARBA" id="ARBA00025833"/>
    </source>
</evidence>
<evidence type="ECO:0000256" key="24">
    <source>
        <dbReference type="SAM" id="SignalP"/>
    </source>
</evidence>
<evidence type="ECO:0000256" key="15">
    <source>
        <dbReference type="ARBA" id="ARBA00023049"/>
    </source>
</evidence>
<feature type="disulfide bond" evidence="22">
    <location>
        <begin position="336"/>
        <end position="340"/>
    </location>
</feature>
<evidence type="ECO:0000256" key="1">
    <source>
        <dbReference type="ARBA" id="ARBA00004240"/>
    </source>
</evidence>
<keyword evidence="7" id="KW-0121">Carboxypeptidase</keyword>
<gene>
    <name evidence="27" type="ORF">FHS30_000965</name>
</gene>
<dbReference type="SUPFAM" id="SSF53187">
    <property type="entry name" value="Zn-dependent exopeptidases"/>
    <property type="match status" value="1"/>
</dbReference>
<feature type="binding site" evidence="21">
    <location>
        <position position="291"/>
    </location>
    <ligand>
        <name>Zn(2+)</name>
        <dbReference type="ChEBI" id="CHEBI:29105"/>
        <label>1</label>
    </ligand>
</feature>
<evidence type="ECO:0000256" key="17">
    <source>
        <dbReference type="ARBA" id="ARBA00023180"/>
    </source>
</evidence>
<dbReference type="RefSeq" id="WP_183908805.1">
    <property type="nucleotide sequence ID" value="NZ_JACHXZ010000001.1"/>
</dbReference>
<evidence type="ECO:0000313" key="27">
    <source>
        <dbReference type="EMBL" id="MBB3167789.1"/>
    </source>
</evidence>
<organism evidence="27 28">
    <name type="scientific">Simiduia aestuariiviva</name>
    <dbReference type="NCBI Taxonomy" id="1510459"/>
    <lineage>
        <taxon>Bacteria</taxon>
        <taxon>Pseudomonadati</taxon>
        <taxon>Pseudomonadota</taxon>
        <taxon>Gammaproteobacteria</taxon>
        <taxon>Cellvibrionales</taxon>
        <taxon>Cellvibrionaceae</taxon>
        <taxon>Simiduia</taxon>
    </lineage>
</organism>
<evidence type="ECO:0000256" key="8">
    <source>
        <dbReference type="ARBA" id="ARBA00022670"/>
    </source>
</evidence>
<dbReference type="InterPro" id="IPR007484">
    <property type="entry name" value="Peptidase_M28"/>
</dbReference>
<feature type="signal peptide" evidence="24">
    <location>
        <begin position="1"/>
        <end position="23"/>
    </location>
</feature>
<evidence type="ECO:0000259" key="25">
    <source>
        <dbReference type="Pfam" id="PF04151"/>
    </source>
</evidence>
<keyword evidence="11 27" id="KW-0378">Hydrolase</keyword>
<evidence type="ECO:0000256" key="21">
    <source>
        <dbReference type="PIRSR" id="PIRSR036685-1"/>
    </source>
</evidence>
<evidence type="ECO:0000256" key="11">
    <source>
        <dbReference type="ARBA" id="ARBA00022801"/>
    </source>
</evidence>
<keyword evidence="16" id="KW-0865">Zymogen</keyword>
<dbReference type="InterPro" id="IPR007280">
    <property type="entry name" value="Peptidase_C_arc/bac"/>
</dbReference>
<evidence type="ECO:0000256" key="10">
    <source>
        <dbReference type="ARBA" id="ARBA00022729"/>
    </source>
</evidence>
<comment type="cofactor">
    <cofactor evidence="21">
        <name>Zn(2+)</name>
        <dbReference type="ChEBI" id="CHEBI:29105"/>
    </cofactor>
    <text evidence="21">Binds 2 Zn(2+) ions per subunit.</text>
</comment>
<dbReference type="Pfam" id="PF04389">
    <property type="entry name" value="Peptidase_M28"/>
    <property type="match status" value="1"/>
</dbReference>
<keyword evidence="28" id="KW-1185">Reference proteome</keyword>
<keyword evidence="27" id="KW-0031">Aminopeptidase</keyword>
<dbReference type="EMBL" id="JACHXZ010000001">
    <property type="protein sequence ID" value="MBB3167789.1"/>
    <property type="molecule type" value="Genomic_DNA"/>
</dbReference>
<dbReference type="GO" id="GO:0004180">
    <property type="term" value="F:carboxypeptidase activity"/>
    <property type="evidence" value="ECO:0007669"/>
    <property type="project" value="UniProtKB-KW"/>
</dbReference>
<accession>A0A839UML6</accession>
<evidence type="ECO:0000259" key="26">
    <source>
        <dbReference type="Pfam" id="PF04389"/>
    </source>
</evidence>
<dbReference type="GO" id="GO:0006508">
    <property type="term" value="P:proteolysis"/>
    <property type="evidence" value="ECO:0007669"/>
    <property type="project" value="UniProtKB-KW"/>
</dbReference>
<reference evidence="27 28" key="1">
    <citation type="submission" date="2020-08" db="EMBL/GenBank/DDBJ databases">
        <title>Genomic Encyclopedia of Type Strains, Phase III (KMG-III): the genomes of soil and plant-associated and newly described type strains.</title>
        <authorList>
            <person name="Whitman W."/>
        </authorList>
    </citation>
    <scope>NUCLEOTIDE SEQUENCE [LARGE SCALE GENOMIC DNA]</scope>
    <source>
        <strain evidence="27 28">CECT 8571</strain>
    </source>
</reference>
<evidence type="ECO:0000313" key="28">
    <source>
        <dbReference type="Proteomes" id="UP000559987"/>
    </source>
</evidence>
<comment type="subunit">
    <text evidence="19">Homodimer. The monomeric form is inactive while the homodimer is active.</text>
</comment>
<feature type="binding site" evidence="21">
    <location>
        <position position="210"/>
    </location>
    <ligand>
        <name>Zn(2+)</name>
        <dbReference type="ChEBI" id="CHEBI:29105"/>
        <label>1</label>
    </ligand>
</feature>
<comment type="subcellular location">
    <subcellularLocation>
        <location evidence="1">Endoplasmic reticulum</location>
    </subcellularLocation>
    <subcellularLocation>
        <location evidence="3">Golgi apparatus</location>
    </subcellularLocation>
    <subcellularLocation>
        <location evidence="2">Lysosome</location>
    </subcellularLocation>
    <subcellularLocation>
        <location evidence="4">Secreted</location>
    </subcellularLocation>
</comment>
<feature type="binding site" evidence="21">
    <location>
        <position position="264"/>
    </location>
    <ligand>
        <name>Zn(2+)</name>
        <dbReference type="ChEBI" id="CHEBI:29105"/>
        <label>2</label>
        <note>catalytic</note>
    </ligand>
</feature>
<evidence type="ECO:0000256" key="14">
    <source>
        <dbReference type="ARBA" id="ARBA00023034"/>
    </source>
</evidence>
<dbReference type="Proteomes" id="UP000559987">
    <property type="component" value="Unassembled WGS sequence"/>
</dbReference>
<evidence type="ECO:0000256" key="7">
    <source>
        <dbReference type="ARBA" id="ARBA00022645"/>
    </source>
</evidence>
<dbReference type="PIRSF" id="PIRSF036685">
    <property type="entry name" value="BacLeuNPeptidase"/>
    <property type="match status" value="1"/>
</dbReference>
<feature type="binding site" evidence="21">
    <location>
        <position position="229"/>
    </location>
    <ligand>
        <name>Zn(2+)</name>
        <dbReference type="ChEBI" id="CHEBI:29105"/>
        <label>1</label>
    </ligand>
</feature>
<dbReference type="Gene3D" id="2.60.120.380">
    <property type="match status" value="2"/>
</dbReference>
<evidence type="ECO:0000256" key="23">
    <source>
        <dbReference type="SAM" id="MobiDB-lite"/>
    </source>
</evidence>
<dbReference type="PANTHER" id="PTHR12053:SF3">
    <property type="entry name" value="CARBOXYPEPTIDASE Q"/>
    <property type="match status" value="1"/>
</dbReference>
<comment type="caution">
    <text evidence="27">The sequence shown here is derived from an EMBL/GenBank/DDBJ whole genome shotgun (WGS) entry which is preliminary data.</text>
</comment>
<evidence type="ECO:0000256" key="20">
    <source>
        <dbReference type="ARBA" id="ARBA00033328"/>
    </source>
</evidence>
<evidence type="ECO:0000256" key="12">
    <source>
        <dbReference type="ARBA" id="ARBA00022824"/>
    </source>
</evidence>
<keyword evidence="10 24" id="KW-0732">Signal</keyword>
<dbReference type="Pfam" id="PF04151">
    <property type="entry name" value="PPC"/>
    <property type="match status" value="2"/>
</dbReference>
<evidence type="ECO:0000256" key="13">
    <source>
        <dbReference type="ARBA" id="ARBA00022833"/>
    </source>
</evidence>
<dbReference type="FunFam" id="2.60.120.380:FF:000013">
    <property type="entry name" value="Alkaline serine protease"/>
    <property type="match status" value="1"/>
</dbReference>
<proteinExistence type="predicted"/>
<dbReference type="GO" id="GO:0005764">
    <property type="term" value="C:lysosome"/>
    <property type="evidence" value="ECO:0007669"/>
    <property type="project" value="UniProtKB-SubCell"/>
</dbReference>
<dbReference type="AlphaFoldDB" id="A0A839UML6"/>
<dbReference type="InterPro" id="IPR039866">
    <property type="entry name" value="CPQ"/>
</dbReference>
<dbReference type="Gene3D" id="3.40.630.10">
    <property type="entry name" value="Zn peptidases"/>
    <property type="match status" value="1"/>
</dbReference>
<protein>
    <recommendedName>
        <fullName evidence="5">Carboxypeptidase Q</fullName>
    </recommendedName>
    <alternativeName>
        <fullName evidence="20">Plasma glutamate carboxypeptidase</fullName>
    </alternativeName>
</protein>
<evidence type="ECO:0000256" key="3">
    <source>
        <dbReference type="ARBA" id="ARBA00004555"/>
    </source>
</evidence>
<feature type="domain" description="Peptidase C-terminal archaeal/bacterial" evidence="25">
    <location>
        <begin position="432"/>
        <end position="497"/>
    </location>
</feature>
<keyword evidence="8" id="KW-0645">Protease</keyword>
<evidence type="ECO:0000256" key="9">
    <source>
        <dbReference type="ARBA" id="ARBA00022723"/>
    </source>
</evidence>
<keyword evidence="12" id="KW-0256">Endoplasmic reticulum</keyword>
<keyword evidence="6" id="KW-0964">Secreted</keyword>
<dbReference type="GO" id="GO:0004177">
    <property type="term" value="F:aminopeptidase activity"/>
    <property type="evidence" value="ECO:0007669"/>
    <property type="project" value="UniProtKB-KW"/>
</dbReference>
<dbReference type="GO" id="GO:0046872">
    <property type="term" value="F:metal ion binding"/>
    <property type="evidence" value="ECO:0007669"/>
    <property type="project" value="UniProtKB-KW"/>
</dbReference>
<evidence type="ECO:0000256" key="4">
    <source>
        <dbReference type="ARBA" id="ARBA00004613"/>
    </source>
</evidence>
<sequence length="620" mass="65643">MNRLFYLLTTALLTGLCSAHALAESQRQWISIGSDAVAKINQQSFRGVDLRPVQSITGTGITVATIPENQIQLLSQVMHDEFHRCGGFVFHESQADAQQFSAQAAAPATAQMAVSYTIDNPTGVGMLLDEMSSNNLTSTVNNLSAYHNRYYTQQTGADAANWIRSQWASIASGRSDISVALYNHSWLQASVVATITGTTYPNEVVIIGGHLDSINGSNPAGGRAPGADDNASGIAVVTETLRAMVASGFKPARTVKIMGYAAEEVGLRGSKAIAEDYKAQGVNVLGVAQFDMSGYKGTGNRDIVFMTDYTNNAQNQFMAQLVDTYLQGVVYGFDQCGYGCSDHASWHAQGYPASMPFESNMSDYNSSIHTAYDNTFDASHSINFARLAAAFVAELGKGGDGSTPPPPPPPSNELENDVAKTNLSASTGNDLVYTMSVPAGATNISFAMSGGTGDADLYVKFGAAPTDSSYDCRPYKNGNNETCSGSSSGGTYYVRVKAYSSFSGVSLVGRYTEGGGNTNEPINETITGINLSRGQWANYTQLLGAGYQLLVVTMSGGSGDADLYVRYGAKSTTSSYDCRPYKNGNSETCTFNAPAGGIWHIDVRGYSAASGVTVNIQATP</sequence>
<feature type="binding site" evidence="21">
    <location>
        <position position="369"/>
    </location>
    <ligand>
        <name>Zn(2+)</name>
        <dbReference type="ChEBI" id="CHEBI:29105"/>
        <label>2</label>
        <note>catalytic</note>
    </ligand>
</feature>
<evidence type="ECO:0000256" key="2">
    <source>
        <dbReference type="ARBA" id="ARBA00004371"/>
    </source>
</evidence>
<name>A0A839UML6_9GAMM</name>
<feature type="domain" description="Peptidase C-terminal archaeal/bacterial" evidence="25">
    <location>
        <begin position="546"/>
        <end position="605"/>
    </location>
</feature>
<dbReference type="InterPro" id="IPR012189">
    <property type="entry name" value="Pept_M28E_Ap1"/>
</dbReference>
<evidence type="ECO:0000256" key="16">
    <source>
        <dbReference type="ARBA" id="ARBA00023145"/>
    </source>
</evidence>
<keyword evidence="13 21" id="KW-0862">Zinc</keyword>
<dbReference type="GO" id="GO:0070573">
    <property type="term" value="F:metallodipeptidase activity"/>
    <property type="evidence" value="ECO:0007669"/>
    <property type="project" value="InterPro"/>
</dbReference>
<keyword evidence="15" id="KW-0482">Metalloprotease</keyword>
<evidence type="ECO:0000256" key="18">
    <source>
        <dbReference type="ARBA" id="ARBA00023228"/>
    </source>
</evidence>
<feature type="chain" id="PRO_5033017048" description="Carboxypeptidase Q" evidence="24">
    <location>
        <begin position="24"/>
        <end position="620"/>
    </location>
</feature>
<keyword evidence="22" id="KW-1015">Disulfide bond</keyword>
<evidence type="ECO:0000256" key="22">
    <source>
        <dbReference type="PIRSR" id="PIRSR036685-2"/>
    </source>
</evidence>
<dbReference type="PANTHER" id="PTHR12053">
    <property type="entry name" value="PROTEASE FAMILY M28 PLASMA GLUTAMATE CARBOXYPEPTIDASE-RELATED"/>
    <property type="match status" value="1"/>
</dbReference>
<keyword evidence="14" id="KW-0333">Golgi apparatus</keyword>
<dbReference type="GO" id="GO:0005576">
    <property type="term" value="C:extracellular region"/>
    <property type="evidence" value="ECO:0007669"/>
    <property type="project" value="UniProtKB-SubCell"/>
</dbReference>
<keyword evidence="18" id="KW-0458">Lysosome</keyword>
<evidence type="ECO:0000256" key="6">
    <source>
        <dbReference type="ARBA" id="ARBA00022525"/>
    </source>
</evidence>
<evidence type="ECO:0000256" key="5">
    <source>
        <dbReference type="ARBA" id="ARBA00014116"/>
    </source>
</evidence>
<feature type="region of interest" description="Disordered" evidence="23">
    <location>
        <begin position="396"/>
        <end position="416"/>
    </location>
</feature>
<keyword evidence="17" id="KW-0325">Glycoprotein</keyword>